<dbReference type="SUPFAM" id="SSF52413">
    <property type="entry name" value="UDP-glucose/GDP-mannose dehydrogenase C-terminal domain"/>
    <property type="match status" value="1"/>
</dbReference>
<feature type="domain" description="UDP-glucose/GDP-mannose dehydrogenase C-terminal" evidence="1">
    <location>
        <begin position="13"/>
        <end position="60"/>
    </location>
</feature>
<dbReference type="Proteomes" id="UP000276437">
    <property type="component" value="Chromosome"/>
</dbReference>
<reference evidence="2 3" key="1">
    <citation type="journal article" date="2018" name="Int. J. Syst. Evol. Microbiol.">
        <title>Methylomusa anaerophila gen. nov., sp. nov., an anaerobic methanol-utilizing bacterium isolated from a microbial fuel cell.</title>
        <authorList>
            <person name="Amano N."/>
            <person name="Yamamuro A."/>
            <person name="Miyahara M."/>
            <person name="Kouzuma A."/>
            <person name="Abe T."/>
            <person name="Watanabe K."/>
        </authorList>
    </citation>
    <scope>NUCLEOTIDE SEQUENCE [LARGE SCALE GENOMIC DNA]</scope>
    <source>
        <strain evidence="2 3">MMFC1</strain>
    </source>
</reference>
<gene>
    <name evidence="2" type="primary">ywqF_2</name>
    <name evidence="2" type="ORF">MAMMFC1_02865</name>
</gene>
<name>A0A348AM82_9FIRM</name>
<dbReference type="EMBL" id="AP018449">
    <property type="protein sequence ID" value="BBB92180.1"/>
    <property type="molecule type" value="Genomic_DNA"/>
</dbReference>
<dbReference type="OrthoDB" id="9803238at2"/>
<dbReference type="Pfam" id="PF03720">
    <property type="entry name" value="UDPG_MGDP_dh_C"/>
    <property type="match status" value="1"/>
</dbReference>
<evidence type="ECO:0000313" key="2">
    <source>
        <dbReference type="EMBL" id="BBB92180.1"/>
    </source>
</evidence>
<protein>
    <submittedName>
        <fullName evidence="2">UDP-glucose 6-dehydrogenase YwqF</fullName>
        <ecNumber evidence="2">1.1.1.22</ecNumber>
    </submittedName>
</protein>
<keyword evidence="2" id="KW-0560">Oxidoreductase</keyword>
<organism evidence="2 3">
    <name type="scientific">Methylomusa anaerophila</name>
    <dbReference type="NCBI Taxonomy" id="1930071"/>
    <lineage>
        <taxon>Bacteria</taxon>
        <taxon>Bacillati</taxon>
        <taxon>Bacillota</taxon>
        <taxon>Negativicutes</taxon>
        <taxon>Selenomonadales</taxon>
        <taxon>Sporomusaceae</taxon>
        <taxon>Methylomusa</taxon>
    </lineage>
</organism>
<dbReference type="KEGG" id="mana:MAMMFC1_02865"/>
<dbReference type="GO" id="GO:0003979">
    <property type="term" value="F:UDP-glucose 6-dehydrogenase activity"/>
    <property type="evidence" value="ECO:0007669"/>
    <property type="project" value="UniProtKB-EC"/>
</dbReference>
<accession>A0A348AM82</accession>
<dbReference type="InterPro" id="IPR014027">
    <property type="entry name" value="UDP-Glc/GDP-Man_DH_C"/>
</dbReference>
<proteinExistence type="predicted"/>
<dbReference type="InterPro" id="IPR036220">
    <property type="entry name" value="UDP-Glc/GDP-Man_DH_C_sf"/>
</dbReference>
<dbReference type="EC" id="1.1.1.22" evidence="2"/>
<dbReference type="PANTHER" id="PTHR43750:SF3">
    <property type="entry name" value="UDP-GLUCOSE 6-DEHYDROGENASE TUAD"/>
    <property type="match status" value="1"/>
</dbReference>
<evidence type="ECO:0000259" key="1">
    <source>
        <dbReference type="Pfam" id="PF03720"/>
    </source>
</evidence>
<dbReference type="RefSeq" id="WP_126309110.1">
    <property type="nucleotide sequence ID" value="NZ_AP018449.1"/>
</dbReference>
<dbReference type="Gene3D" id="3.40.50.720">
    <property type="entry name" value="NAD(P)-binding Rossmann-like Domain"/>
    <property type="match status" value="1"/>
</dbReference>
<dbReference type="PANTHER" id="PTHR43750">
    <property type="entry name" value="UDP-GLUCOSE 6-DEHYDROGENASE TUAD"/>
    <property type="match status" value="1"/>
</dbReference>
<dbReference type="GO" id="GO:0051287">
    <property type="term" value="F:NAD binding"/>
    <property type="evidence" value="ECO:0007669"/>
    <property type="project" value="InterPro"/>
</dbReference>
<keyword evidence="3" id="KW-1185">Reference proteome</keyword>
<evidence type="ECO:0000313" key="3">
    <source>
        <dbReference type="Proteomes" id="UP000276437"/>
    </source>
</evidence>
<dbReference type="AlphaFoldDB" id="A0A348AM82"/>
<sequence>MKICVIGTGYVGDNMLEAARGVDALLLVTEWCQFCQVDFDQIKHLMHRPIVFDGRNQYDPQRMLRLGFEYYCSGRGLSVC</sequence>